<reference evidence="1 2" key="1">
    <citation type="submission" date="2024-06" db="EMBL/GenBank/DDBJ databases">
        <title>The Natural Products Discovery Center: Release of the First 8490 Sequenced Strains for Exploring Actinobacteria Biosynthetic Diversity.</title>
        <authorList>
            <person name="Kalkreuter E."/>
            <person name="Kautsar S.A."/>
            <person name="Yang D."/>
            <person name="Bader C.D."/>
            <person name="Teijaro C.N."/>
            <person name="Fluegel L."/>
            <person name="Davis C.M."/>
            <person name="Simpson J.R."/>
            <person name="Lauterbach L."/>
            <person name="Steele A.D."/>
            <person name="Gui C."/>
            <person name="Meng S."/>
            <person name="Li G."/>
            <person name="Viehrig K."/>
            <person name="Ye F."/>
            <person name="Su P."/>
            <person name="Kiefer A.F."/>
            <person name="Nichols A."/>
            <person name="Cepeda A.J."/>
            <person name="Yan W."/>
            <person name="Fan B."/>
            <person name="Jiang Y."/>
            <person name="Adhikari A."/>
            <person name="Zheng C.-J."/>
            <person name="Schuster L."/>
            <person name="Cowan T.M."/>
            <person name="Smanski M.J."/>
            <person name="Chevrette M.G."/>
            <person name="De Carvalho L.P.S."/>
            <person name="Shen B."/>
        </authorList>
    </citation>
    <scope>NUCLEOTIDE SEQUENCE [LARGE SCALE GENOMIC DNA]</scope>
    <source>
        <strain evidence="1 2">NPDC048117</strain>
    </source>
</reference>
<sequence>MAFWKRARGADAMEYATVLVGNVIRVRRWSDFADEIDPAALDAVTEHVTGLGQHEVAGTISRPGGGFLWEPHPVFARVGVPTIRATAEELGMVIQPGPSTPADKRDYTIFLRAADKDDIDIDTELGFTLKRLDLG</sequence>
<dbReference type="RefSeq" id="WP_359272255.1">
    <property type="nucleotide sequence ID" value="NZ_JBEZNA010000026.1"/>
</dbReference>
<evidence type="ECO:0000313" key="2">
    <source>
        <dbReference type="Proteomes" id="UP001551584"/>
    </source>
</evidence>
<name>A0ABV3EQ49_9ACTN</name>
<keyword evidence="2" id="KW-1185">Reference proteome</keyword>
<accession>A0ABV3EQ49</accession>
<proteinExistence type="predicted"/>
<comment type="caution">
    <text evidence="1">The sequence shown here is derived from an EMBL/GenBank/DDBJ whole genome shotgun (WGS) entry which is preliminary data.</text>
</comment>
<protein>
    <submittedName>
        <fullName evidence="1">Uncharacterized protein</fullName>
    </submittedName>
</protein>
<evidence type="ECO:0000313" key="1">
    <source>
        <dbReference type="EMBL" id="MEU9578319.1"/>
    </source>
</evidence>
<dbReference type="EMBL" id="JBEZNA010000026">
    <property type="protein sequence ID" value="MEU9578319.1"/>
    <property type="molecule type" value="Genomic_DNA"/>
</dbReference>
<gene>
    <name evidence="1" type="ORF">AB0D95_13805</name>
</gene>
<organism evidence="1 2">
    <name type="scientific">Streptomyces chilikensis</name>
    <dbReference type="NCBI Taxonomy" id="1194079"/>
    <lineage>
        <taxon>Bacteria</taxon>
        <taxon>Bacillati</taxon>
        <taxon>Actinomycetota</taxon>
        <taxon>Actinomycetes</taxon>
        <taxon>Kitasatosporales</taxon>
        <taxon>Streptomycetaceae</taxon>
        <taxon>Streptomyces</taxon>
    </lineage>
</organism>
<dbReference type="Proteomes" id="UP001551584">
    <property type="component" value="Unassembled WGS sequence"/>
</dbReference>